<keyword evidence="1" id="KW-0808">Transferase</keyword>
<keyword evidence="1" id="KW-0548">Nucleotidyltransferase</keyword>
<keyword evidence="2" id="KW-1185">Reference proteome</keyword>
<keyword evidence="1" id="KW-0695">RNA-directed DNA polymerase</keyword>
<dbReference type="SUPFAM" id="SSF56219">
    <property type="entry name" value="DNase I-like"/>
    <property type="match status" value="1"/>
</dbReference>
<gene>
    <name evidence="1" type="ORF">EPI10_025939</name>
</gene>
<dbReference type="AlphaFoldDB" id="A0A5B6W3J8"/>
<proteinExistence type="predicted"/>
<evidence type="ECO:0000313" key="1">
    <source>
        <dbReference type="EMBL" id="KAA3475803.1"/>
    </source>
</evidence>
<dbReference type="PANTHER" id="PTHR33710:SF62">
    <property type="entry name" value="DUF4283 DOMAIN PROTEIN"/>
    <property type="match status" value="1"/>
</dbReference>
<dbReference type="Gene3D" id="3.60.10.10">
    <property type="entry name" value="Endonuclease/exonuclease/phosphatase"/>
    <property type="match status" value="1"/>
</dbReference>
<accession>A0A5B6W3J8</accession>
<sequence length="249" mass="29897">MEGNVWRFHLLMRDNLLFQTILDRRLPMGKPAVHNENHLLECPWVGELTSDTILKEKGIQEDWRFTGFYGSPYLKDKSAVWDLFRRLGQERDFNEILYGFEKKGGVQREQRRMDAFRDTLEECQLMDIGYSGTWFTWERGNLLETNIRERWDRRVANEKWITLFPMGNIQHLPYSMSDHCPLLISTDHTTEYSGNQKFHFEAWWTLEESTKQVIKEAWELYLEPLIEKLGKLQSRLKTWARFNRNKKEG</sequence>
<evidence type="ECO:0000313" key="2">
    <source>
        <dbReference type="Proteomes" id="UP000325315"/>
    </source>
</evidence>
<reference evidence="2" key="1">
    <citation type="journal article" date="2019" name="Plant Biotechnol. J.">
        <title>Genome sequencing of the Australian wild diploid species Gossypium australe highlights disease resistance and delayed gland morphogenesis.</title>
        <authorList>
            <person name="Cai Y."/>
            <person name="Cai X."/>
            <person name="Wang Q."/>
            <person name="Wang P."/>
            <person name="Zhang Y."/>
            <person name="Cai C."/>
            <person name="Xu Y."/>
            <person name="Wang K."/>
            <person name="Zhou Z."/>
            <person name="Wang C."/>
            <person name="Geng S."/>
            <person name="Li B."/>
            <person name="Dong Q."/>
            <person name="Hou Y."/>
            <person name="Wang H."/>
            <person name="Ai P."/>
            <person name="Liu Z."/>
            <person name="Yi F."/>
            <person name="Sun M."/>
            <person name="An G."/>
            <person name="Cheng J."/>
            <person name="Zhang Y."/>
            <person name="Shi Q."/>
            <person name="Xie Y."/>
            <person name="Shi X."/>
            <person name="Chang Y."/>
            <person name="Huang F."/>
            <person name="Chen Y."/>
            <person name="Hong S."/>
            <person name="Mi L."/>
            <person name="Sun Q."/>
            <person name="Zhang L."/>
            <person name="Zhou B."/>
            <person name="Peng R."/>
            <person name="Zhang X."/>
            <person name="Liu F."/>
        </authorList>
    </citation>
    <scope>NUCLEOTIDE SEQUENCE [LARGE SCALE GENOMIC DNA]</scope>
    <source>
        <strain evidence="2">cv. PA1801</strain>
    </source>
</reference>
<dbReference type="OrthoDB" id="1881450at2759"/>
<comment type="caution">
    <text evidence="1">The sequence shown here is derived from an EMBL/GenBank/DDBJ whole genome shotgun (WGS) entry which is preliminary data.</text>
</comment>
<dbReference type="GO" id="GO:0003964">
    <property type="term" value="F:RNA-directed DNA polymerase activity"/>
    <property type="evidence" value="ECO:0007669"/>
    <property type="project" value="UniProtKB-KW"/>
</dbReference>
<dbReference type="Proteomes" id="UP000325315">
    <property type="component" value="Unassembled WGS sequence"/>
</dbReference>
<name>A0A5B6W3J8_9ROSI</name>
<protein>
    <submittedName>
        <fullName evidence="1">Reverse transcriptase</fullName>
    </submittedName>
</protein>
<dbReference type="EMBL" id="SMMG02000005">
    <property type="protein sequence ID" value="KAA3475803.1"/>
    <property type="molecule type" value="Genomic_DNA"/>
</dbReference>
<organism evidence="1 2">
    <name type="scientific">Gossypium australe</name>
    <dbReference type="NCBI Taxonomy" id="47621"/>
    <lineage>
        <taxon>Eukaryota</taxon>
        <taxon>Viridiplantae</taxon>
        <taxon>Streptophyta</taxon>
        <taxon>Embryophyta</taxon>
        <taxon>Tracheophyta</taxon>
        <taxon>Spermatophyta</taxon>
        <taxon>Magnoliopsida</taxon>
        <taxon>eudicotyledons</taxon>
        <taxon>Gunneridae</taxon>
        <taxon>Pentapetalae</taxon>
        <taxon>rosids</taxon>
        <taxon>malvids</taxon>
        <taxon>Malvales</taxon>
        <taxon>Malvaceae</taxon>
        <taxon>Malvoideae</taxon>
        <taxon>Gossypium</taxon>
    </lineage>
</organism>
<dbReference type="PANTHER" id="PTHR33710">
    <property type="entry name" value="BNAC02G09200D PROTEIN"/>
    <property type="match status" value="1"/>
</dbReference>
<dbReference type="InterPro" id="IPR036691">
    <property type="entry name" value="Endo/exonu/phosph_ase_sf"/>
</dbReference>